<evidence type="ECO:0000313" key="1">
    <source>
        <dbReference type="EMBL" id="DAD77755.1"/>
    </source>
</evidence>
<proteinExistence type="predicted"/>
<reference evidence="1" key="1">
    <citation type="journal article" date="2021" name="Proc. Natl. Acad. Sci. U.S.A.">
        <title>A Catalog of Tens of Thousands of Viruses from Human Metagenomes Reveals Hidden Associations with Chronic Diseases.</title>
        <authorList>
            <person name="Tisza M.J."/>
            <person name="Buck C.B."/>
        </authorList>
    </citation>
    <scope>NUCLEOTIDE SEQUENCE</scope>
    <source>
        <strain evidence="1">CtCL221</strain>
    </source>
</reference>
<sequence>MLKVTFDNEEYELIYNEQSGFYEIELVAPKIGGIYNAEITFADLLKNIETSTKKIQIYAKEENTNVSKETLVYFLGKTDLEIKDIVEFENYEYEIDEETNKNTVFNIMKKINAENGDIVVLQRNGIIDYLGIIKDIGNENGELKRKVTLKYISNIFDRKIILENENLIGESGIEDFIAKEINNNFTNSDDTLLNINWLDVEVKTHTKITKSVDNDNGIYNFHTFITNCNQNYNIVLDFSYINKRIKLTIYKQENEVQLIDTTISDISNYVEKFETNIIAKVVVKTETDIQKWYLLSDRTTTEDKNNENRAVGDIETIYTSKSEDAKQTALNKFKSNTYNHYISFKINRNSKLFNVEKMKIGTPLSVRTNNNIILDTYISAIKDDGNNLVEITCGNMRVDFIDKLLKERNKE</sequence>
<accession>A0A8S5M6Z3</accession>
<organism evidence="1">
    <name type="scientific">Myoviridae sp. ctCL221</name>
    <dbReference type="NCBI Taxonomy" id="2826630"/>
    <lineage>
        <taxon>Viruses</taxon>
        <taxon>Duplodnaviria</taxon>
        <taxon>Heunggongvirae</taxon>
        <taxon>Uroviricota</taxon>
        <taxon>Caudoviricetes</taxon>
    </lineage>
</organism>
<dbReference type="EMBL" id="BK014833">
    <property type="protein sequence ID" value="DAD77755.1"/>
    <property type="molecule type" value="Genomic_DNA"/>
</dbReference>
<protein>
    <recommendedName>
        <fullName evidence="2">Tail protein</fullName>
    </recommendedName>
</protein>
<evidence type="ECO:0008006" key="2">
    <source>
        <dbReference type="Google" id="ProtNLM"/>
    </source>
</evidence>
<name>A0A8S5M6Z3_9CAUD</name>